<evidence type="ECO:0000256" key="3">
    <source>
        <dbReference type="ARBA" id="ARBA00022692"/>
    </source>
</evidence>
<feature type="transmembrane region" description="Helical" evidence="6">
    <location>
        <begin position="124"/>
        <end position="145"/>
    </location>
</feature>
<keyword evidence="3 6" id="KW-0812">Transmembrane</keyword>
<gene>
    <name evidence="7" type="ORF">GKE01_16420</name>
</gene>
<dbReference type="EMBL" id="WKLP01000025">
    <property type="protein sequence ID" value="MRY13045.1"/>
    <property type="molecule type" value="Genomic_DNA"/>
</dbReference>
<dbReference type="PANTHER" id="PTHR30250:SF26">
    <property type="entry name" value="PSMA PROTEIN"/>
    <property type="match status" value="1"/>
</dbReference>
<evidence type="ECO:0000256" key="5">
    <source>
        <dbReference type="ARBA" id="ARBA00023136"/>
    </source>
</evidence>
<dbReference type="RefSeq" id="WP_044214370.1">
    <property type="nucleotide sequence ID" value="NZ_CAJSYT010000006.1"/>
</dbReference>
<dbReference type="InterPro" id="IPR050833">
    <property type="entry name" value="Poly_Biosynth_Transport"/>
</dbReference>
<comment type="caution">
    <text evidence="7">The sequence shown here is derived from an EMBL/GenBank/DDBJ whole genome shotgun (WGS) entry which is preliminary data.</text>
</comment>
<feature type="transmembrane region" description="Helical" evidence="6">
    <location>
        <begin position="338"/>
        <end position="358"/>
    </location>
</feature>
<proteinExistence type="predicted"/>
<evidence type="ECO:0000313" key="7">
    <source>
        <dbReference type="EMBL" id="MRY13045.1"/>
    </source>
</evidence>
<keyword evidence="2" id="KW-1003">Cell membrane</keyword>
<evidence type="ECO:0000256" key="1">
    <source>
        <dbReference type="ARBA" id="ARBA00004651"/>
    </source>
</evidence>
<accession>A0A6G1ZGV8</accession>
<dbReference type="PANTHER" id="PTHR30250">
    <property type="entry name" value="PST FAMILY PREDICTED COLANIC ACID TRANSPORTER"/>
    <property type="match status" value="1"/>
</dbReference>
<feature type="transmembrane region" description="Helical" evidence="6">
    <location>
        <begin position="398"/>
        <end position="418"/>
    </location>
</feature>
<evidence type="ECO:0008006" key="8">
    <source>
        <dbReference type="Google" id="ProtNLM"/>
    </source>
</evidence>
<protein>
    <recommendedName>
        <fullName evidence="8">Oligosaccharide flippase family protein</fullName>
    </recommendedName>
</protein>
<feature type="transmembrane region" description="Helical" evidence="6">
    <location>
        <begin position="370"/>
        <end position="392"/>
    </location>
</feature>
<feature type="transmembrane region" description="Helical" evidence="6">
    <location>
        <begin position="84"/>
        <end position="109"/>
    </location>
</feature>
<sequence length="432" mass="49490">MMNVLIIKNLFANVYGVVVNLVFQILLVPLYINYWGKSLYSDWIVITSLTAFFSITNIGLSTVTQNVYSIEYLNNNIKKCNSLIVNNVLLVSLVFIFSLIISVIVLSIIDLPILLHLSEMNRSLANFIFVSFLIYVYISMYGAILDSLFRAKSKYHIATFISITSRLIEVLIIIFCVSCNVSIYFMVSLYLLPGLFLLLYKYKLAKSFIQFSINKKYYDWSLFKQLIIPSVSFMSIPVSYSVLIQGSNLIVNYFFGPNAVILYTTTRTLSNFIATLLKTIKHAIWPEFTIAFGRGDSKEMNKLYKTSAVISTFFAILVSIVLFFYGDWIYSMWLHNSVVFDASLMLSFVLIIIVHSLWESGSVVLESTNNHVVLGLLFVSLSIVTQLLAYIVLTKYKYIDILPYSQLLMEIIILYYVIGKIKKVIYGKEYKN</sequence>
<name>A0A6G1ZGV8_9BACT</name>
<evidence type="ECO:0000256" key="2">
    <source>
        <dbReference type="ARBA" id="ARBA00022475"/>
    </source>
</evidence>
<feature type="transmembrane region" description="Helical" evidence="6">
    <location>
        <begin position="308"/>
        <end position="326"/>
    </location>
</feature>
<comment type="subcellular location">
    <subcellularLocation>
        <location evidence="1">Cell membrane</location>
        <topology evidence="1">Multi-pass membrane protein</topology>
    </subcellularLocation>
</comment>
<feature type="transmembrane region" description="Helical" evidence="6">
    <location>
        <begin position="12"/>
        <end position="32"/>
    </location>
</feature>
<keyword evidence="5 6" id="KW-0472">Membrane</keyword>
<organism evidence="7">
    <name type="scientific">Parabacteroides goldsteinii</name>
    <dbReference type="NCBI Taxonomy" id="328812"/>
    <lineage>
        <taxon>Bacteria</taxon>
        <taxon>Pseudomonadati</taxon>
        <taxon>Bacteroidota</taxon>
        <taxon>Bacteroidia</taxon>
        <taxon>Bacteroidales</taxon>
        <taxon>Tannerellaceae</taxon>
        <taxon>Parabacteroides</taxon>
    </lineage>
</organism>
<keyword evidence="4 6" id="KW-1133">Transmembrane helix</keyword>
<feature type="transmembrane region" description="Helical" evidence="6">
    <location>
        <begin position="44"/>
        <end position="63"/>
    </location>
</feature>
<reference evidence="7" key="1">
    <citation type="journal article" date="2019" name="Nat. Med.">
        <title>A library of human gut bacterial isolates paired with longitudinal multiomics data enables mechanistic microbiome research.</title>
        <authorList>
            <person name="Poyet M."/>
            <person name="Groussin M."/>
            <person name="Gibbons S.M."/>
            <person name="Avila-Pacheco J."/>
            <person name="Jiang X."/>
            <person name="Kearney S.M."/>
            <person name="Perrotta A.R."/>
            <person name="Berdy B."/>
            <person name="Zhao S."/>
            <person name="Lieberman T.D."/>
            <person name="Swanson P.K."/>
            <person name="Smith M."/>
            <person name="Roesemann S."/>
            <person name="Alexander J.E."/>
            <person name="Rich S.A."/>
            <person name="Livny J."/>
            <person name="Vlamakis H."/>
            <person name="Clish C."/>
            <person name="Bullock K."/>
            <person name="Deik A."/>
            <person name="Scott J."/>
            <person name="Pierce K.A."/>
            <person name="Xavier R.J."/>
            <person name="Alm E.J."/>
        </authorList>
    </citation>
    <scope>NUCLEOTIDE SEQUENCE</scope>
    <source>
        <strain evidence="7">BIOML-A4</strain>
    </source>
</reference>
<feature type="transmembrane region" description="Helical" evidence="6">
    <location>
        <begin position="181"/>
        <end position="200"/>
    </location>
</feature>
<dbReference type="AlphaFoldDB" id="A0A6G1ZGV8"/>
<evidence type="ECO:0000256" key="4">
    <source>
        <dbReference type="ARBA" id="ARBA00022989"/>
    </source>
</evidence>
<dbReference type="GO" id="GO:0005886">
    <property type="term" value="C:plasma membrane"/>
    <property type="evidence" value="ECO:0007669"/>
    <property type="project" value="UniProtKB-SubCell"/>
</dbReference>
<evidence type="ECO:0000256" key="6">
    <source>
        <dbReference type="SAM" id="Phobius"/>
    </source>
</evidence>